<evidence type="ECO:0000313" key="5">
    <source>
        <dbReference type="Proteomes" id="UP000054988"/>
    </source>
</evidence>
<dbReference type="InterPro" id="IPR050951">
    <property type="entry name" value="Retrovirus_Pol_polyprotein"/>
</dbReference>
<proteinExistence type="predicted"/>
<reference evidence="4 5" key="1">
    <citation type="submission" date="2015-12" db="EMBL/GenBank/DDBJ databases">
        <title>Draft genome sequence of Moniliophthora roreri, the causal agent of frosty pod rot of cacao.</title>
        <authorList>
            <person name="Aime M.C."/>
            <person name="Diaz-Valderrama J.R."/>
            <person name="Kijpornyongpan T."/>
            <person name="Phillips-Mora W."/>
        </authorList>
    </citation>
    <scope>NUCLEOTIDE SEQUENCE [LARGE SCALE GENOMIC DNA]</scope>
    <source>
        <strain evidence="4 5">MCA 2952</strain>
    </source>
</reference>
<protein>
    <recommendedName>
        <fullName evidence="3">Reverse transcriptase domain-containing protein</fullName>
    </recommendedName>
</protein>
<keyword evidence="1" id="KW-0511">Multifunctional enzyme</keyword>
<dbReference type="InterPro" id="IPR041577">
    <property type="entry name" value="RT_RNaseH_2"/>
</dbReference>
<dbReference type="InterPro" id="IPR043502">
    <property type="entry name" value="DNA/RNA_pol_sf"/>
</dbReference>
<dbReference type="InterPro" id="IPR043128">
    <property type="entry name" value="Rev_trsase/Diguanyl_cyclase"/>
</dbReference>
<accession>A0A0W0G283</accession>
<feature type="domain" description="Reverse transcriptase" evidence="3">
    <location>
        <begin position="1"/>
        <end position="349"/>
    </location>
</feature>
<dbReference type="InterPro" id="IPR000477">
    <property type="entry name" value="RT_dom"/>
</dbReference>
<dbReference type="CDD" id="cd09274">
    <property type="entry name" value="RNase_HI_RT_Ty3"/>
    <property type="match status" value="1"/>
</dbReference>
<dbReference type="PANTHER" id="PTHR37984:SF5">
    <property type="entry name" value="PROTEIN NYNRIN-LIKE"/>
    <property type="match status" value="1"/>
</dbReference>
<dbReference type="GO" id="GO:0003824">
    <property type="term" value="F:catalytic activity"/>
    <property type="evidence" value="ECO:0007669"/>
    <property type="project" value="UniProtKB-KW"/>
</dbReference>
<evidence type="ECO:0000259" key="3">
    <source>
        <dbReference type="PROSITE" id="PS50878"/>
    </source>
</evidence>
<dbReference type="FunFam" id="3.30.70.270:FF:000003">
    <property type="entry name" value="Transposon Ty3-G Gag-Pol polyprotein"/>
    <property type="match status" value="1"/>
</dbReference>
<feature type="compositionally biased region" description="Low complexity" evidence="2">
    <location>
        <begin position="1"/>
        <end position="63"/>
    </location>
</feature>
<gene>
    <name evidence="4" type="ORF">WG66_4954</name>
</gene>
<dbReference type="Pfam" id="PF17919">
    <property type="entry name" value="RT_RNaseH_2"/>
    <property type="match status" value="1"/>
</dbReference>
<dbReference type="Proteomes" id="UP000054988">
    <property type="component" value="Unassembled WGS sequence"/>
</dbReference>
<dbReference type="AlphaFoldDB" id="A0A0W0G283"/>
<feature type="region of interest" description="Disordered" evidence="2">
    <location>
        <begin position="1"/>
        <end position="67"/>
    </location>
</feature>
<dbReference type="Gene3D" id="3.10.10.10">
    <property type="entry name" value="HIV Type 1 Reverse Transcriptase, subunit A, domain 1"/>
    <property type="match status" value="2"/>
</dbReference>
<organism evidence="4 5">
    <name type="scientific">Moniliophthora roreri</name>
    <name type="common">Frosty pod rot fungus</name>
    <name type="synonym">Monilia roreri</name>
    <dbReference type="NCBI Taxonomy" id="221103"/>
    <lineage>
        <taxon>Eukaryota</taxon>
        <taxon>Fungi</taxon>
        <taxon>Dikarya</taxon>
        <taxon>Basidiomycota</taxon>
        <taxon>Agaricomycotina</taxon>
        <taxon>Agaricomycetes</taxon>
        <taxon>Agaricomycetidae</taxon>
        <taxon>Agaricales</taxon>
        <taxon>Marasmiineae</taxon>
        <taxon>Marasmiaceae</taxon>
        <taxon>Moniliophthora</taxon>
    </lineage>
</organism>
<evidence type="ECO:0000256" key="1">
    <source>
        <dbReference type="ARBA" id="ARBA00023268"/>
    </source>
</evidence>
<comment type="caution">
    <text evidence="4">The sequence shown here is derived from an EMBL/GenBank/DDBJ whole genome shotgun (WGS) entry which is preliminary data.</text>
</comment>
<evidence type="ECO:0000256" key="2">
    <source>
        <dbReference type="SAM" id="MobiDB-lite"/>
    </source>
</evidence>
<dbReference type="SUPFAM" id="SSF56672">
    <property type="entry name" value="DNA/RNA polymerases"/>
    <property type="match status" value="1"/>
</dbReference>
<dbReference type="Pfam" id="PF00078">
    <property type="entry name" value="RVT_1"/>
    <property type="match status" value="1"/>
</dbReference>
<evidence type="ECO:0000313" key="4">
    <source>
        <dbReference type="EMBL" id="KTB42469.1"/>
    </source>
</evidence>
<dbReference type="eggNOG" id="KOG0017">
    <property type="taxonomic scope" value="Eukaryota"/>
</dbReference>
<dbReference type="PANTHER" id="PTHR37984">
    <property type="entry name" value="PROTEIN CBG26694"/>
    <property type="match status" value="1"/>
</dbReference>
<name>A0A0W0G283_MONRR</name>
<dbReference type="CDD" id="cd01647">
    <property type="entry name" value="RT_LTR"/>
    <property type="match status" value="1"/>
</dbReference>
<sequence>MTDPTGTSSSSGGKDSKGSSSSRNSGSNSNLGKSQSLDQGSSSSSSTAKSKSSSGNQSKSLPSWLEGKLKNRKLMDKEHKHRQENGLCMFCGDKHNINNCVKKKAHNVKGKASGHAASVDEAPLADKAKAPISIISAAAFLCTFNEPGAQQFTLYAMDPSTESSGAQPPLSRVYPLLGNELAALWEFLDDNLCSGFITSSGSPFGALVLFIKKKSGALCLCVDFRGLNKITKKDRYPLPLISDLLDAPSDEWKTAFRTRYGSYQWNVIPKGLTNAPAAFQHFINSIFADLLDVCVVVYLDNILIYSENMDNHEKHVKEVLRQLKKHSLYCNPKKCEFHVSECEFLGFILSPDGFRMAEDKVRAITDWPVPRKIKDIQSFLGFCNFYHQKDVRWNWRPEAQKAFEDLKEAFTRALVLTHWEPNCPITIETYTSDYAIAAILSITLSNSELHPVAFLSRTLTGAELNYNMHDKELLAIFKAFKSWRHYLKGAANPIDIITDHKNLEYFSTTKILTQRQV</sequence>
<dbReference type="Gene3D" id="3.30.70.270">
    <property type="match status" value="3"/>
</dbReference>
<dbReference type="EMBL" id="LATX01001330">
    <property type="protein sequence ID" value="KTB42469.1"/>
    <property type="molecule type" value="Genomic_DNA"/>
</dbReference>
<dbReference type="PROSITE" id="PS50878">
    <property type="entry name" value="RT_POL"/>
    <property type="match status" value="1"/>
</dbReference>